<evidence type="ECO:0008006" key="4">
    <source>
        <dbReference type="Google" id="ProtNLM"/>
    </source>
</evidence>
<sequence length="91" mass="9648">MVAKSQYSAVRSKMALVVAVAILALLFTTAAASGEAVAEEKVPRRRATDVPIRPPPCATLEYASPDCGKNCRDDGYHGGGFVKNNICCCMN</sequence>
<dbReference type="Proteomes" id="UP000324897">
    <property type="component" value="Chromosome 2"/>
</dbReference>
<protein>
    <recommendedName>
        <fullName evidence="4">Knottin scorpion toxin-like domain-containing protein</fullName>
    </recommendedName>
</protein>
<proteinExistence type="predicted"/>
<comment type="caution">
    <text evidence="2">The sequence shown here is derived from an EMBL/GenBank/DDBJ whole genome shotgun (WGS) entry which is preliminary data.</text>
</comment>
<evidence type="ECO:0000256" key="1">
    <source>
        <dbReference type="SAM" id="SignalP"/>
    </source>
</evidence>
<accession>A0A5J9UM29</accession>
<organism evidence="2 3">
    <name type="scientific">Eragrostis curvula</name>
    <name type="common">weeping love grass</name>
    <dbReference type="NCBI Taxonomy" id="38414"/>
    <lineage>
        <taxon>Eukaryota</taxon>
        <taxon>Viridiplantae</taxon>
        <taxon>Streptophyta</taxon>
        <taxon>Embryophyta</taxon>
        <taxon>Tracheophyta</taxon>
        <taxon>Spermatophyta</taxon>
        <taxon>Magnoliopsida</taxon>
        <taxon>Liliopsida</taxon>
        <taxon>Poales</taxon>
        <taxon>Poaceae</taxon>
        <taxon>PACMAD clade</taxon>
        <taxon>Chloridoideae</taxon>
        <taxon>Eragrostideae</taxon>
        <taxon>Eragrostidinae</taxon>
        <taxon>Eragrostis</taxon>
    </lineage>
</organism>
<evidence type="ECO:0000313" key="3">
    <source>
        <dbReference type="Proteomes" id="UP000324897"/>
    </source>
</evidence>
<keyword evidence="3" id="KW-1185">Reference proteome</keyword>
<name>A0A5J9UM29_9POAL</name>
<feature type="chain" id="PRO_5023908389" description="Knottin scorpion toxin-like domain-containing protein" evidence="1">
    <location>
        <begin position="33"/>
        <end position="91"/>
    </location>
</feature>
<keyword evidence="1" id="KW-0732">Signal</keyword>
<dbReference type="Gramene" id="TVU24803">
    <property type="protein sequence ID" value="TVU24803"/>
    <property type="gene ID" value="EJB05_27262"/>
</dbReference>
<feature type="signal peptide" evidence="1">
    <location>
        <begin position="1"/>
        <end position="32"/>
    </location>
</feature>
<reference evidence="2 3" key="1">
    <citation type="journal article" date="2019" name="Sci. Rep.">
        <title>A high-quality genome of Eragrostis curvula grass provides insights into Poaceae evolution and supports new strategies to enhance forage quality.</title>
        <authorList>
            <person name="Carballo J."/>
            <person name="Santos B.A.C.M."/>
            <person name="Zappacosta D."/>
            <person name="Garbus I."/>
            <person name="Selva J.P."/>
            <person name="Gallo C.A."/>
            <person name="Diaz A."/>
            <person name="Albertini E."/>
            <person name="Caccamo M."/>
            <person name="Echenique V."/>
        </authorList>
    </citation>
    <scope>NUCLEOTIDE SEQUENCE [LARGE SCALE GENOMIC DNA]</scope>
    <source>
        <strain evidence="3">cv. Victoria</strain>
        <tissue evidence="2">Leaf</tissue>
    </source>
</reference>
<evidence type="ECO:0000313" key="2">
    <source>
        <dbReference type="EMBL" id="TVU24803.1"/>
    </source>
</evidence>
<dbReference type="AlphaFoldDB" id="A0A5J9UM29"/>
<gene>
    <name evidence="2" type="ORF">EJB05_27262</name>
</gene>
<dbReference type="EMBL" id="RWGY01000013">
    <property type="protein sequence ID" value="TVU24803.1"/>
    <property type="molecule type" value="Genomic_DNA"/>
</dbReference>